<evidence type="ECO:0000313" key="1">
    <source>
        <dbReference type="EMBL" id="OQD99133.1"/>
    </source>
</evidence>
<keyword evidence="2" id="KW-1185">Reference proteome</keyword>
<evidence type="ECO:0000313" key="2">
    <source>
        <dbReference type="Proteomes" id="UP000191612"/>
    </source>
</evidence>
<dbReference type="Proteomes" id="UP000191612">
    <property type="component" value="Unassembled WGS sequence"/>
</dbReference>
<name>A0A1V6RCT8_9EURO</name>
<sequence length="145" mass="16286">MPPTRLEVTLIASWLVKTSFSSQNAWQVTGSASSAAYRALLEARALEPEKRVWLGEDFLMSIVQLYRGPVLWVRAVILPPELASVPSALPSKVYRVLGLLSSLQCRRHPAADCLPQDRAITYDPSTRWYTRVPEIQQKPLPSIRS</sequence>
<organism evidence="1 2">
    <name type="scientific">Penicillium solitum</name>
    <dbReference type="NCBI Taxonomy" id="60172"/>
    <lineage>
        <taxon>Eukaryota</taxon>
        <taxon>Fungi</taxon>
        <taxon>Dikarya</taxon>
        <taxon>Ascomycota</taxon>
        <taxon>Pezizomycotina</taxon>
        <taxon>Eurotiomycetes</taxon>
        <taxon>Eurotiomycetidae</taxon>
        <taxon>Eurotiales</taxon>
        <taxon>Aspergillaceae</taxon>
        <taxon>Penicillium</taxon>
    </lineage>
</organism>
<reference evidence="2" key="1">
    <citation type="journal article" date="2017" name="Nat. Microbiol.">
        <title>Global analysis of biosynthetic gene clusters reveals vast potential of secondary metabolite production in Penicillium species.</title>
        <authorList>
            <person name="Nielsen J.C."/>
            <person name="Grijseels S."/>
            <person name="Prigent S."/>
            <person name="Ji B."/>
            <person name="Dainat J."/>
            <person name="Nielsen K.F."/>
            <person name="Frisvad J.C."/>
            <person name="Workman M."/>
            <person name="Nielsen J."/>
        </authorList>
    </citation>
    <scope>NUCLEOTIDE SEQUENCE [LARGE SCALE GENOMIC DNA]</scope>
    <source>
        <strain evidence="2">IBT 29525</strain>
    </source>
</reference>
<gene>
    <name evidence="1" type="ORF">PENSOL_c007G08261</name>
</gene>
<protein>
    <submittedName>
        <fullName evidence="1">Uncharacterized protein</fullName>
    </submittedName>
</protein>
<proteinExistence type="predicted"/>
<dbReference type="EMBL" id="MDYO01000007">
    <property type="protein sequence ID" value="OQD99133.1"/>
    <property type="molecule type" value="Genomic_DNA"/>
</dbReference>
<comment type="caution">
    <text evidence="1">The sequence shown here is derived from an EMBL/GenBank/DDBJ whole genome shotgun (WGS) entry which is preliminary data.</text>
</comment>
<accession>A0A1V6RCT8</accession>
<dbReference type="AlphaFoldDB" id="A0A1V6RCT8"/>